<proteinExistence type="predicted"/>
<dbReference type="Proteomes" id="UP000054804">
    <property type="component" value="Unassembled WGS sequence"/>
</dbReference>
<evidence type="ECO:0000313" key="7">
    <source>
        <dbReference type="Proteomes" id="UP000054804"/>
    </source>
</evidence>
<organism evidence="6 7">
    <name type="scientific">Streptomyces silvensis</name>
    <dbReference type="NCBI Taxonomy" id="1765722"/>
    <lineage>
        <taxon>Bacteria</taxon>
        <taxon>Bacillati</taxon>
        <taxon>Actinomycetota</taxon>
        <taxon>Actinomycetes</taxon>
        <taxon>Kitasatosporales</taxon>
        <taxon>Streptomycetaceae</taxon>
        <taxon>Streptomyces</taxon>
    </lineage>
</organism>
<dbReference type="GO" id="GO:0003910">
    <property type="term" value="F:DNA ligase (ATP) activity"/>
    <property type="evidence" value="ECO:0007669"/>
    <property type="project" value="InterPro"/>
</dbReference>
<dbReference type="InterPro" id="IPR050326">
    <property type="entry name" value="NAD_dep_DNA_ligaseB"/>
</dbReference>
<evidence type="ECO:0000313" key="6">
    <source>
        <dbReference type="EMBL" id="KUF17384.1"/>
    </source>
</evidence>
<evidence type="ECO:0000256" key="1">
    <source>
        <dbReference type="ARBA" id="ARBA00022598"/>
    </source>
</evidence>
<protein>
    <recommendedName>
        <fullName evidence="5">ATP-dependent DNA ligase family profile domain-containing protein</fullName>
    </recommendedName>
</protein>
<dbReference type="AlphaFoldDB" id="A0A0W7X3M1"/>
<dbReference type="STRING" id="1765722.AT728_16415"/>
<dbReference type="EMBL" id="LOCL01000034">
    <property type="protein sequence ID" value="KUF17384.1"/>
    <property type="molecule type" value="Genomic_DNA"/>
</dbReference>
<keyword evidence="7" id="KW-1185">Reference proteome</keyword>
<dbReference type="Gene3D" id="3.30.1490.70">
    <property type="match status" value="1"/>
</dbReference>
<keyword evidence="2" id="KW-0235">DNA replication</keyword>
<dbReference type="GO" id="GO:0006310">
    <property type="term" value="P:DNA recombination"/>
    <property type="evidence" value="ECO:0007669"/>
    <property type="project" value="InterPro"/>
</dbReference>
<name>A0A0W7X3M1_9ACTN</name>
<dbReference type="Gene3D" id="3.30.470.30">
    <property type="entry name" value="DNA ligase/mRNA capping enzyme"/>
    <property type="match status" value="1"/>
</dbReference>
<evidence type="ECO:0000256" key="4">
    <source>
        <dbReference type="ARBA" id="ARBA00023204"/>
    </source>
</evidence>
<sequence>MSALWPLPLPVTVMRPAAVPAVPAGGGYQHSIKVDGFRAIAAASAEKLVLHSRSGRDLSAEIPEAAALLRDVLPAGTVLDGEVCAVQDGARMDFAGLLRTAAWRRAHGMAVVYVVLDALALGGQDVRPLPLRQRWTLLGEALQGTPLRPVMATEDREVALQWAADLAPAGVEGIVSRRWDSPYNPRLARAWVKWRRTDTVDAAVLAVLGPPRRPHAVRVLLEGVAVTTSPRLTSVQAAQVARAAAGHLGAVRTRADGTAEHSVTAGLVAEVRATSGRHRTVTFVRLRPPD</sequence>
<evidence type="ECO:0000259" key="5">
    <source>
        <dbReference type="Pfam" id="PF01068"/>
    </source>
</evidence>
<keyword evidence="4" id="KW-0234">DNA repair</keyword>
<gene>
    <name evidence="6" type="ORF">AT728_16415</name>
</gene>
<dbReference type="PANTHER" id="PTHR47810">
    <property type="entry name" value="DNA LIGASE"/>
    <property type="match status" value="1"/>
</dbReference>
<accession>A0A0W7X3M1</accession>
<dbReference type="InterPro" id="IPR012310">
    <property type="entry name" value="DNA_ligase_ATP-dep_cent"/>
</dbReference>
<dbReference type="GO" id="GO:0006260">
    <property type="term" value="P:DNA replication"/>
    <property type="evidence" value="ECO:0007669"/>
    <property type="project" value="UniProtKB-KW"/>
</dbReference>
<dbReference type="GO" id="GO:0006281">
    <property type="term" value="P:DNA repair"/>
    <property type="evidence" value="ECO:0007669"/>
    <property type="project" value="UniProtKB-KW"/>
</dbReference>
<evidence type="ECO:0000256" key="2">
    <source>
        <dbReference type="ARBA" id="ARBA00022705"/>
    </source>
</evidence>
<reference evidence="6 7" key="1">
    <citation type="submission" date="2015-12" db="EMBL/GenBank/DDBJ databases">
        <title>Draft genome sequence of Streptomyces silvensis ATCC 53525, a producer of novel hormone antagonists.</title>
        <authorList>
            <person name="Johnston C.W."/>
            <person name="Li Y."/>
            <person name="Magarvey N.A."/>
        </authorList>
    </citation>
    <scope>NUCLEOTIDE SEQUENCE [LARGE SCALE GENOMIC DNA]</scope>
    <source>
        <strain evidence="6 7">ATCC 53525</strain>
    </source>
</reference>
<dbReference type="Pfam" id="PF01068">
    <property type="entry name" value="DNA_ligase_A_M"/>
    <property type="match status" value="1"/>
</dbReference>
<feature type="domain" description="ATP-dependent DNA ligase family profile" evidence="5">
    <location>
        <begin position="31"/>
        <end position="193"/>
    </location>
</feature>
<keyword evidence="1" id="KW-0436">Ligase</keyword>
<keyword evidence="3" id="KW-0227">DNA damage</keyword>
<dbReference type="PANTHER" id="PTHR47810:SF1">
    <property type="entry name" value="DNA LIGASE B"/>
    <property type="match status" value="1"/>
</dbReference>
<dbReference type="RefSeq" id="WP_058848647.1">
    <property type="nucleotide sequence ID" value="NZ_LOCL01000034.1"/>
</dbReference>
<dbReference type="SUPFAM" id="SSF56091">
    <property type="entry name" value="DNA ligase/mRNA capping enzyme, catalytic domain"/>
    <property type="match status" value="1"/>
</dbReference>
<comment type="caution">
    <text evidence="6">The sequence shown here is derived from an EMBL/GenBank/DDBJ whole genome shotgun (WGS) entry which is preliminary data.</text>
</comment>
<dbReference type="GO" id="GO:0005524">
    <property type="term" value="F:ATP binding"/>
    <property type="evidence" value="ECO:0007669"/>
    <property type="project" value="InterPro"/>
</dbReference>
<evidence type="ECO:0000256" key="3">
    <source>
        <dbReference type="ARBA" id="ARBA00022763"/>
    </source>
</evidence>